<protein>
    <submittedName>
        <fullName evidence="2">Disease resistance protein</fullName>
    </submittedName>
</protein>
<dbReference type="WBParaSite" id="SPAL_0000133125.1">
    <property type="protein sequence ID" value="SPAL_0000133125.1"/>
    <property type="gene ID" value="SPAL_0000133125"/>
</dbReference>
<keyword evidence="1" id="KW-1185">Reference proteome</keyword>
<evidence type="ECO:0000313" key="2">
    <source>
        <dbReference type="WBParaSite" id="SPAL_0000133125.1"/>
    </source>
</evidence>
<evidence type="ECO:0000313" key="1">
    <source>
        <dbReference type="Proteomes" id="UP000046392"/>
    </source>
</evidence>
<dbReference type="Proteomes" id="UP000046392">
    <property type="component" value="Unplaced"/>
</dbReference>
<proteinExistence type="predicted"/>
<accession>A0A0N5B5I9</accession>
<organism evidence="1 2">
    <name type="scientific">Strongyloides papillosus</name>
    <name type="common">Intestinal threadworm</name>
    <dbReference type="NCBI Taxonomy" id="174720"/>
    <lineage>
        <taxon>Eukaryota</taxon>
        <taxon>Metazoa</taxon>
        <taxon>Ecdysozoa</taxon>
        <taxon>Nematoda</taxon>
        <taxon>Chromadorea</taxon>
        <taxon>Rhabditida</taxon>
        <taxon>Tylenchina</taxon>
        <taxon>Panagrolaimomorpha</taxon>
        <taxon>Strongyloidoidea</taxon>
        <taxon>Strongyloididae</taxon>
        <taxon>Strongyloides</taxon>
    </lineage>
</organism>
<reference evidence="2" key="1">
    <citation type="submission" date="2017-02" db="UniProtKB">
        <authorList>
            <consortium name="WormBaseParasite"/>
        </authorList>
    </citation>
    <scope>IDENTIFICATION</scope>
</reference>
<name>A0A0N5B5I9_STREA</name>
<dbReference type="AlphaFoldDB" id="A0A0N5B5I9"/>
<sequence length="222" mass="25963">MRYVGYLNKCEISAVAKLLKRQLGIGNFKPVRGSHLMFFKSVKLLDRLRTAEDFIKVFRKCHHGKYDSESVLEYWNTKISKKHDFRELPSMMRTRLEGCFLRNLQCLSLMGYYPDEYIDWAELLSNTSKLEILIVQDCGLTLKLEDYLPLYSSMQFDICKIHQSRCPLIEKIVEKLVPTVCPVIEKVVEKLVPMDCPVIENIVEKVVAAECVMCYYTLLMHY</sequence>